<protein>
    <submittedName>
        <fullName evidence="1">Uncharacterized protein</fullName>
    </submittedName>
</protein>
<feature type="non-terminal residue" evidence="1">
    <location>
        <position position="39"/>
    </location>
</feature>
<sequence length="39" mass="4349">LMSRACLLVVPCLTENRTPTIFAQVFSSPSPFCWCFLGL</sequence>
<name>A0A1A8GWF7_9TELE</name>
<accession>A0A1A8GWF7</accession>
<feature type="non-terminal residue" evidence="1">
    <location>
        <position position="1"/>
    </location>
</feature>
<dbReference type="AlphaFoldDB" id="A0A1A8GWF7"/>
<organism evidence="1">
    <name type="scientific">Nothobranchius korthausae</name>
    <dbReference type="NCBI Taxonomy" id="1143690"/>
    <lineage>
        <taxon>Eukaryota</taxon>
        <taxon>Metazoa</taxon>
        <taxon>Chordata</taxon>
        <taxon>Craniata</taxon>
        <taxon>Vertebrata</taxon>
        <taxon>Euteleostomi</taxon>
        <taxon>Actinopterygii</taxon>
        <taxon>Neopterygii</taxon>
        <taxon>Teleostei</taxon>
        <taxon>Neoteleostei</taxon>
        <taxon>Acanthomorphata</taxon>
        <taxon>Ovalentaria</taxon>
        <taxon>Atherinomorphae</taxon>
        <taxon>Cyprinodontiformes</taxon>
        <taxon>Nothobranchiidae</taxon>
        <taxon>Nothobranchius</taxon>
    </lineage>
</organism>
<reference evidence="1" key="1">
    <citation type="submission" date="2016-05" db="EMBL/GenBank/DDBJ databases">
        <authorList>
            <person name="Lavstsen T."/>
            <person name="Jespersen J.S."/>
        </authorList>
    </citation>
    <scope>NUCLEOTIDE SEQUENCE</scope>
    <source>
        <tissue evidence="1">Brain</tissue>
    </source>
</reference>
<dbReference type="EMBL" id="HAEC01008053">
    <property type="protein sequence ID" value="SBQ76191.1"/>
    <property type="molecule type" value="Transcribed_RNA"/>
</dbReference>
<gene>
    <name evidence="1" type="primary">Nfu_g_1_002932</name>
</gene>
<proteinExistence type="predicted"/>
<evidence type="ECO:0000313" key="1">
    <source>
        <dbReference type="EMBL" id="SBQ76191.1"/>
    </source>
</evidence>
<reference evidence="1" key="2">
    <citation type="submission" date="2016-06" db="EMBL/GenBank/DDBJ databases">
        <title>The genome of a short-lived fish provides insights into sex chromosome evolution and the genetic control of aging.</title>
        <authorList>
            <person name="Reichwald K."/>
            <person name="Felder M."/>
            <person name="Petzold A."/>
            <person name="Koch P."/>
            <person name="Groth M."/>
            <person name="Platzer M."/>
        </authorList>
    </citation>
    <scope>NUCLEOTIDE SEQUENCE</scope>
    <source>
        <tissue evidence="1">Brain</tissue>
    </source>
</reference>